<accession>H1Y159</accession>
<dbReference type="HOGENOM" id="CLU_1287665_0_0_10"/>
<dbReference type="RefSeq" id="WP_008511020.1">
    <property type="nucleotide sequence ID" value="NZ_CM001403.1"/>
</dbReference>
<evidence type="ECO:0000313" key="1">
    <source>
        <dbReference type="EMBL" id="EHQ29694.1"/>
    </source>
</evidence>
<dbReference type="Proteomes" id="UP000002774">
    <property type="component" value="Chromosome"/>
</dbReference>
<gene>
    <name evidence="1" type="ORF">Mucpa_5625</name>
</gene>
<evidence type="ECO:0000313" key="2">
    <source>
        <dbReference type="Proteomes" id="UP000002774"/>
    </source>
</evidence>
<dbReference type="STRING" id="714943.Mucpa_5625"/>
<dbReference type="EMBL" id="CM001403">
    <property type="protein sequence ID" value="EHQ29694.1"/>
    <property type="molecule type" value="Genomic_DNA"/>
</dbReference>
<name>H1Y159_9SPHI</name>
<keyword evidence="2" id="KW-1185">Reference proteome</keyword>
<evidence type="ECO:0008006" key="3">
    <source>
        <dbReference type="Google" id="ProtNLM"/>
    </source>
</evidence>
<sequence>MKSIFSALKGCLGGAMEQIKKYMVVLPLSTVTVFVTLPQGANAQFVVGEVLQQTVGRVIRAIDLEVQRMQNQTIWLQNAQKALENQLHKAKLAEISGWSEKQQELYGNYYNELWQVKAVISDFERIKNITEKQAALVSQYHRAWGLLQSDKHFTPDELGYMEKVYSGILQQSVTNLDEVLVVISGMKTQMDDAKRMELVAKASERIDQNCADLKKFNNQNMVLSIQRAKSLDEVETLKRYYGID</sequence>
<dbReference type="AlphaFoldDB" id="H1Y159"/>
<organism evidence="1 2">
    <name type="scientific">Mucilaginibacter paludis DSM 18603</name>
    <dbReference type="NCBI Taxonomy" id="714943"/>
    <lineage>
        <taxon>Bacteria</taxon>
        <taxon>Pseudomonadati</taxon>
        <taxon>Bacteroidota</taxon>
        <taxon>Sphingobacteriia</taxon>
        <taxon>Sphingobacteriales</taxon>
        <taxon>Sphingobacteriaceae</taxon>
        <taxon>Mucilaginibacter</taxon>
    </lineage>
</organism>
<proteinExistence type="predicted"/>
<protein>
    <recommendedName>
        <fullName evidence="3">Conjugal transfer protein TraI</fullName>
    </recommendedName>
</protein>
<reference evidence="1" key="1">
    <citation type="submission" date="2011-09" db="EMBL/GenBank/DDBJ databases">
        <title>The permanent draft genome of Mucilaginibacter paludis DSM 18603.</title>
        <authorList>
            <consortium name="US DOE Joint Genome Institute (JGI-PGF)"/>
            <person name="Lucas S."/>
            <person name="Han J."/>
            <person name="Lapidus A."/>
            <person name="Bruce D."/>
            <person name="Goodwin L."/>
            <person name="Pitluck S."/>
            <person name="Peters L."/>
            <person name="Kyrpides N."/>
            <person name="Mavromatis K."/>
            <person name="Ivanova N."/>
            <person name="Mikhailova N."/>
            <person name="Held B."/>
            <person name="Detter J.C."/>
            <person name="Tapia R."/>
            <person name="Han C."/>
            <person name="Land M."/>
            <person name="Hauser L."/>
            <person name="Markowitz V."/>
            <person name="Cheng J.-F."/>
            <person name="Hugenholtz P."/>
            <person name="Woyke T."/>
            <person name="Wu D."/>
            <person name="Tindall B."/>
            <person name="Brambilla E."/>
            <person name="Klenk H.-P."/>
            <person name="Eisen J.A."/>
        </authorList>
    </citation>
    <scope>NUCLEOTIDE SEQUENCE [LARGE SCALE GENOMIC DNA]</scope>
    <source>
        <strain evidence="1">DSM 18603</strain>
    </source>
</reference>
<dbReference type="eggNOG" id="COG0497">
    <property type="taxonomic scope" value="Bacteria"/>
</dbReference>